<dbReference type="Proteomes" id="UP000607653">
    <property type="component" value="Unassembled WGS sequence"/>
</dbReference>
<dbReference type="InterPro" id="IPR004099">
    <property type="entry name" value="Pyr_nucl-diS_OxRdtase_dimer"/>
</dbReference>
<evidence type="ECO:0000256" key="2">
    <source>
        <dbReference type="ARBA" id="ARBA00007532"/>
    </source>
</evidence>
<reference evidence="8 9" key="1">
    <citation type="journal article" date="2020" name="Mol. Biol. Evol.">
        <title>Distinct Expression and Methylation Patterns for Genes with Different Fates following a Single Whole-Genome Duplication in Flowering Plants.</title>
        <authorList>
            <person name="Shi T."/>
            <person name="Rahmani R.S."/>
            <person name="Gugger P.F."/>
            <person name="Wang M."/>
            <person name="Li H."/>
            <person name="Zhang Y."/>
            <person name="Li Z."/>
            <person name="Wang Q."/>
            <person name="Van de Peer Y."/>
            <person name="Marchal K."/>
            <person name="Chen J."/>
        </authorList>
    </citation>
    <scope>NUCLEOTIDE SEQUENCE [LARGE SCALE GENOMIC DNA]</scope>
    <source>
        <tissue evidence="8">Leaf</tissue>
    </source>
</reference>
<feature type="domain" description="Pyridine nucleotide-disulphide oxidoreductase dimerisation" evidence="7">
    <location>
        <begin position="102"/>
        <end position="163"/>
    </location>
</feature>
<comment type="cofactor">
    <cofactor evidence="1">
        <name>FAD</name>
        <dbReference type="ChEBI" id="CHEBI:57692"/>
    </cofactor>
</comment>
<dbReference type="SUPFAM" id="SSF55424">
    <property type="entry name" value="FAD/NAD-linked reductases, dimerisation (C-terminal) domain"/>
    <property type="match status" value="1"/>
</dbReference>
<gene>
    <name evidence="8" type="ORF">HUJ06_006030</name>
</gene>
<keyword evidence="9" id="KW-1185">Reference proteome</keyword>
<dbReference type="PANTHER" id="PTHR42737:SF2">
    <property type="entry name" value="GLUTATHIONE REDUCTASE"/>
    <property type="match status" value="1"/>
</dbReference>
<dbReference type="GO" id="GO:0045454">
    <property type="term" value="P:cell redox homeostasis"/>
    <property type="evidence" value="ECO:0007669"/>
    <property type="project" value="InterPro"/>
</dbReference>
<feature type="transmembrane region" description="Helical" evidence="6">
    <location>
        <begin position="12"/>
        <end position="37"/>
    </location>
</feature>
<evidence type="ECO:0000256" key="5">
    <source>
        <dbReference type="ARBA" id="ARBA00023284"/>
    </source>
</evidence>
<dbReference type="InterPro" id="IPR046952">
    <property type="entry name" value="GSHR/TRXR-like"/>
</dbReference>
<comment type="caution">
    <text evidence="8">The sequence shown here is derived from an EMBL/GenBank/DDBJ whole genome shotgun (WGS) entry which is preliminary data.</text>
</comment>
<proteinExistence type="inferred from homology"/>
<keyword evidence="5" id="KW-0676">Redox-active center</keyword>
<feature type="transmembrane region" description="Helical" evidence="6">
    <location>
        <begin position="49"/>
        <end position="67"/>
    </location>
</feature>
<dbReference type="Gene3D" id="3.30.390.30">
    <property type="match status" value="1"/>
</dbReference>
<keyword evidence="3" id="KW-0560">Oxidoreductase</keyword>
<dbReference type="EMBL" id="DUZY01000004">
    <property type="protein sequence ID" value="DAD35390.1"/>
    <property type="molecule type" value="Genomic_DNA"/>
</dbReference>
<evidence type="ECO:0000256" key="1">
    <source>
        <dbReference type="ARBA" id="ARBA00001974"/>
    </source>
</evidence>
<evidence type="ECO:0000313" key="9">
    <source>
        <dbReference type="Proteomes" id="UP000607653"/>
    </source>
</evidence>
<sequence length="185" mass="21288">MFLGNWHLHCHISYISWSFIGSCRVSCLTMTIIWLGFGQKERNFYGKLLICDYLFCQSCTICCFFPATYWTSWTYRGTGKLNCLLSLKMLVSSSYYFLNYLQAIQQYGDVDVFTSNFRPLKATVSGLPDRTFMKLVVCAKTNKVLGLHMCGEDAPEIVQVSSFLFSQFGALLRARLARLFGKIFW</sequence>
<protein>
    <recommendedName>
        <fullName evidence="7">Pyridine nucleotide-disulphide oxidoreductase dimerisation domain-containing protein</fullName>
    </recommendedName>
</protein>
<comment type="similarity">
    <text evidence="2">Belongs to the class-I pyridine nucleotide-disulfide oxidoreductase family.</text>
</comment>
<organism evidence="8 9">
    <name type="scientific">Nelumbo nucifera</name>
    <name type="common">Sacred lotus</name>
    <dbReference type="NCBI Taxonomy" id="4432"/>
    <lineage>
        <taxon>Eukaryota</taxon>
        <taxon>Viridiplantae</taxon>
        <taxon>Streptophyta</taxon>
        <taxon>Embryophyta</taxon>
        <taxon>Tracheophyta</taxon>
        <taxon>Spermatophyta</taxon>
        <taxon>Magnoliopsida</taxon>
        <taxon>Proteales</taxon>
        <taxon>Nelumbonaceae</taxon>
        <taxon>Nelumbo</taxon>
    </lineage>
</organism>
<dbReference type="Pfam" id="PF02852">
    <property type="entry name" value="Pyr_redox_dim"/>
    <property type="match status" value="1"/>
</dbReference>
<keyword evidence="4" id="KW-1015">Disulfide bond</keyword>
<evidence type="ECO:0000313" key="8">
    <source>
        <dbReference type="EMBL" id="DAD35390.1"/>
    </source>
</evidence>
<keyword evidence="6" id="KW-0472">Membrane</keyword>
<dbReference type="GO" id="GO:0050660">
    <property type="term" value="F:flavin adenine dinucleotide binding"/>
    <property type="evidence" value="ECO:0007669"/>
    <property type="project" value="InterPro"/>
</dbReference>
<accession>A0A822YSC3</accession>
<dbReference type="InterPro" id="IPR016156">
    <property type="entry name" value="FAD/NAD-linked_Rdtase_dimer_sf"/>
</dbReference>
<dbReference type="GO" id="GO:0016491">
    <property type="term" value="F:oxidoreductase activity"/>
    <property type="evidence" value="ECO:0007669"/>
    <property type="project" value="UniProtKB-KW"/>
</dbReference>
<name>A0A822YSC3_NELNU</name>
<evidence type="ECO:0000259" key="7">
    <source>
        <dbReference type="Pfam" id="PF02852"/>
    </source>
</evidence>
<keyword evidence="6" id="KW-1133">Transmembrane helix</keyword>
<evidence type="ECO:0000256" key="6">
    <source>
        <dbReference type="SAM" id="Phobius"/>
    </source>
</evidence>
<evidence type="ECO:0000256" key="3">
    <source>
        <dbReference type="ARBA" id="ARBA00023002"/>
    </source>
</evidence>
<dbReference type="PANTHER" id="PTHR42737">
    <property type="entry name" value="GLUTATHIONE REDUCTASE"/>
    <property type="match status" value="1"/>
</dbReference>
<keyword evidence="6" id="KW-0812">Transmembrane</keyword>
<dbReference type="AlphaFoldDB" id="A0A822YSC3"/>
<evidence type="ECO:0000256" key="4">
    <source>
        <dbReference type="ARBA" id="ARBA00023157"/>
    </source>
</evidence>